<dbReference type="STRING" id="634771.SAMN04488128_103921"/>
<protein>
    <recommendedName>
        <fullName evidence="4">DUF2975 domain-containing protein</fullName>
    </recommendedName>
</protein>
<dbReference type="InterPro" id="IPR021354">
    <property type="entry name" value="DUF2975"/>
</dbReference>
<feature type="transmembrane region" description="Helical" evidence="1">
    <location>
        <begin position="64"/>
        <end position="90"/>
    </location>
</feature>
<keyword evidence="1" id="KW-0472">Membrane</keyword>
<keyword evidence="1" id="KW-1133">Transmembrane helix</keyword>
<sequence length="181" mass="20385">MKVNTTRVLKFLYVLSWIIFVGICIEAGGFITNAVFAIVKPSVVKNLYHEVDLSALLQYNTSHFFTLLTVMSIVAVLKAILFYQIITILTAKKLNLAQPFNSTVGRFITRLSYLSFLIGLFSWCGVKYSAWLLEQGVKMPDAQYLSIGGADVWLFMGVIIFVIAQIFKRGIELQTENELTV</sequence>
<dbReference type="EMBL" id="FUWZ01000003">
    <property type="protein sequence ID" value="SKA33940.1"/>
    <property type="molecule type" value="Genomic_DNA"/>
</dbReference>
<evidence type="ECO:0000256" key="1">
    <source>
        <dbReference type="SAM" id="Phobius"/>
    </source>
</evidence>
<feature type="transmembrane region" description="Helical" evidence="1">
    <location>
        <begin position="111"/>
        <end position="130"/>
    </location>
</feature>
<dbReference type="Proteomes" id="UP000190367">
    <property type="component" value="Unassembled WGS sequence"/>
</dbReference>
<reference evidence="3" key="1">
    <citation type="submission" date="2017-02" db="EMBL/GenBank/DDBJ databases">
        <authorList>
            <person name="Varghese N."/>
            <person name="Submissions S."/>
        </authorList>
    </citation>
    <scope>NUCLEOTIDE SEQUENCE [LARGE SCALE GENOMIC DNA]</scope>
    <source>
        <strain evidence="3">DSM 22224</strain>
    </source>
</reference>
<dbReference type="Pfam" id="PF11188">
    <property type="entry name" value="DUF2975"/>
    <property type="match status" value="1"/>
</dbReference>
<organism evidence="2 3">
    <name type="scientific">Chitinophaga eiseniae</name>
    <dbReference type="NCBI Taxonomy" id="634771"/>
    <lineage>
        <taxon>Bacteria</taxon>
        <taxon>Pseudomonadati</taxon>
        <taxon>Bacteroidota</taxon>
        <taxon>Chitinophagia</taxon>
        <taxon>Chitinophagales</taxon>
        <taxon>Chitinophagaceae</taxon>
        <taxon>Chitinophaga</taxon>
    </lineage>
</organism>
<name>A0A1T4T0C2_9BACT</name>
<evidence type="ECO:0000313" key="3">
    <source>
        <dbReference type="Proteomes" id="UP000190367"/>
    </source>
</evidence>
<dbReference type="AlphaFoldDB" id="A0A1T4T0C2"/>
<keyword evidence="3" id="KW-1185">Reference proteome</keyword>
<accession>A0A1T4T0C2</accession>
<keyword evidence="1" id="KW-0812">Transmembrane</keyword>
<evidence type="ECO:0000313" key="2">
    <source>
        <dbReference type="EMBL" id="SKA33940.1"/>
    </source>
</evidence>
<proteinExistence type="predicted"/>
<dbReference type="RefSeq" id="WP_078671239.1">
    <property type="nucleotide sequence ID" value="NZ_FUWZ01000003.1"/>
</dbReference>
<dbReference type="OrthoDB" id="672524at2"/>
<evidence type="ECO:0008006" key="4">
    <source>
        <dbReference type="Google" id="ProtNLM"/>
    </source>
</evidence>
<feature type="transmembrane region" description="Helical" evidence="1">
    <location>
        <begin position="12"/>
        <end position="39"/>
    </location>
</feature>
<feature type="transmembrane region" description="Helical" evidence="1">
    <location>
        <begin position="142"/>
        <end position="164"/>
    </location>
</feature>
<gene>
    <name evidence="2" type="ORF">SAMN04488128_103921</name>
</gene>